<keyword evidence="2" id="KW-1185">Reference proteome</keyword>
<proteinExistence type="predicted"/>
<protein>
    <submittedName>
        <fullName evidence="1">Uncharacterized protein</fullName>
    </submittedName>
</protein>
<accession>A0ACC2GXC0</accession>
<evidence type="ECO:0000313" key="1">
    <source>
        <dbReference type="EMBL" id="KAJ8008106.1"/>
    </source>
</evidence>
<evidence type="ECO:0000313" key="2">
    <source>
        <dbReference type="Proteomes" id="UP001157502"/>
    </source>
</evidence>
<dbReference type="EMBL" id="CM055735">
    <property type="protein sequence ID" value="KAJ8008106.1"/>
    <property type="molecule type" value="Genomic_DNA"/>
</dbReference>
<dbReference type="Proteomes" id="UP001157502">
    <property type="component" value="Chromosome 8"/>
</dbReference>
<gene>
    <name evidence="1" type="ORF">DPEC_G00101320</name>
</gene>
<comment type="caution">
    <text evidence="1">The sequence shown here is derived from an EMBL/GenBank/DDBJ whole genome shotgun (WGS) entry which is preliminary data.</text>
</comment>
<organism evidence="1 2">
    <name type="scientific">Dallia pectoralis</name>
    <name type="common">Alaska blackfish</name>
    <dbReference type="NCBI Taxonomy" id="75939"/>
    <lineage>
        <taxon>Eukaryota</taxon>
        <taxon>Metazoa</taxon>
        <taxon>Chordata</taxon>
        <taxon>Craniata</taxon>
        <taxon>Vertebrata</taxon>
        <taxon>Euteleostomi</taxon>
        <taxon>Actinopterygii</taxon>
        <taxon>Neopterygii</taxon>
        <taxon>Teleostei</taxon>
        <taxon>Protacanthopterygii</taxon>
        <taxon>Esociformes</taxon>
        <taxon>Umbridae</taxon>
        <taxon>Dallia</taxon>
    </lineage>
</organism>
<sequence length="103" mass="11918">MMGNWCLMCRVCFVALVVIKVGFSEGDRANPLKITTLSMPFDQLLLYIQTPHRVAWTFDLLLLYILIPHRVAWTFDLLLLCIQTPHRVAMTFITVDCLALMFE</sequence>
<name>A0ACC2GXC0_DALPE</name>
<reference evidence="1" key="1">
    <citation type="submission" date="2021-05" db="EMBL/GenBank/DDBJ databases">
        <authorList>
            <person name="Pan Q."/>
            <person name="Jouanno E."/>
            <person name="Zahm M."/>
            <person name="Klopp C."/>
            <person name="Cabau C."/>
            <person name="Louis A."/>
            <person name="Berthelot C."/>
            <person name="Parey E."/>
            <person name="Roest Crollius H."/>
            <person name="Montfort J."/>
            <person name="Robinson-Rechavi M."/>
            <person name="Bouchez O."/>
            <person name="Lampietro C."/>
            <person name="Lopez Roques C."/>
            <person name="Donnadieu C."/>
            <person name="Postlethwait J."/>
            <person name="Bobe J."/>
            <person name="Dillon D."/>
            <person name="Chandos A."/>
            <person name="von Hippel F."/>
            <person name="Guiguen Y."/>
        </authorList>
    </citation>
    <scope>NUCLEOTIDE SEQUENCE</scope>
    <source>
        <strain evidence="1">YG-Jan2019</strain>
    </source>
</reference>